<dbReference type="GO" id="GO:0004497">
    <property type="term" value="F:monooxygenase activity"/>
    <property type="evidence" value="ECO:0000318"/>
    <property type="project" value="GO_Central"/>
</dbReference>
<dbReference type="SUPFAM" id="SSF48264">
    <property type="entry name" value="Cytochrome P450"/>
    <property type="match status" value="1"/>
</dbReference>
<dbReference type="KEGG" id="soe:110798466"/>
<reference evidence="9" key="1">
    <citation type="journal article" date="2021" name="Nat. Commun.">
        <title>Genomic analyses provide insights into spinach domestication and the genetic basis of agronomic traits.</title>
        <authorList>
            <person name="Cai X."/>
            <person name="Sun X."/>
            <person name="Xu C."/>
            <person name="Sun H."/>
            <person name="Wang X."/>
            <person name="Ge C."/>
            <person name="Zhang Z."/>
            <person name="Wang Q."/>
            <person name="Fei Z."/>
            <person name="Jiao C."/>
            <person name="Wang Q."/>
        </authorList>
    </citation>
    <scope>NUCLEOTIDE SEQUENCE [LARGE SCALE GENOMIC DNA]</scope>
    <source>
        <strain evidence="9">cv. Varoflay</strain>
    </source>
</reference>
<dbReference type="InterPro" id="IPR050651">
    <property type="entry name" value="Plant_Cytochrome_P450_Monoox"/>
</dbReference>
<accession>A0A9R0J0Z5</accession>
<keyword evidence="5 7" id="KW-0503">Monooxygenase</keyword>
<sequence>MEFSMSMMEELNWFTWAITLSIVLLVYILFSITCKKNKKKLPPSPPSLPIIGHLHMIKRPLHQTLHEISTTYGEILLLKLGVRKVLLISSPSAVEECLVKNDTIFADRPDTLVGRLLHYNNTSIAFSPYNDHFRTLKRLMTQEVFSSTKIPLFSGIRQDECNFLIRNLFQETASDEPVKVNLNQGFNHLALNIMTMMTAGKRYYGKDIEDATQAKQFSELLREGSVLSAADNPGDFLPILKFLFRGLEKQMVAWMDKTDSFYQQLLDERKSKVNTDGTKAIIDVLISAQKQDPVFFTNEVIKGMIMVLVLAGADTTAATIEWAMSLLLNHPEAMKKAQEEIDDVIGHDRLLNEEDISKLPYLQNVINETLRLYPPTPLLLPHESSEDSTICGYDVPRGTMLMVSLWTIHRDPKIWMEPENFNPERFEGKEGESLYKLLPFGLGRRACPGYAMGKRSVCLVLGTVIQCFNMERASKEMVDMSQSTGLTMPKAKPLEAMCKVRPCMATLLATEFNV</sequence>
<dbReference type="GO" id="GO:0016705">
    <property type="term" value="F:oxidoreductase activity, acting on paired donors, with incorporation or reduction of molecular oxygen"/>
    <property type="evidence" value="ECO:0007669"/>
    <property type="project" value="InterPro"/>
</dbReference>
<evidence type="ECO:0000256" key="5">
    <source>
        <dbReference type="ARBA" id="ARBA00023033"/>
    </source>
</evidence>
<evidence type="ECO:0000256" key="7">
    <source>
        <dbReference type="RuleBase" id="RU000461"/>
    </source>
</evidence>
<evidence type="ECO:0000256" key="8">
    <source>
        <dbReference type="SAM" id="Phobius"/>
    </source>
</evidence>
<comment type="cofactor">
    <cofactor evidence="6">
        <name>heme</name>
        <dbReference type="ChEBI" id="CHEBI:30413"/>
    </cofactor>
</comment>
<keyword evidence="8" id="KW-0472">Membrane</keyword>
<organism evidence="9 10">
    <name type="scientific">Spinacia oleracea</name>
    <name type="common">Spinach</name>
    <dbReference type="NCBI Taxonomy" id="3562"/>
    <lineage>
        <taxon>Eukaryota</taxon>
        <taxon>Viridiplantae</taxon>
        <taxon>Streptophyta</taxon>
        <taxon>Embryophyta</taxon>
        <taxon>Tracheophyta</taxon>
        <taxon>Spermatophyta</taxon>
        <taxon>Magnoliopsida</taxon>
        <taxon>eudicotyledons</taxon>
        <taxon>Gunneridae</taxon>
        <taxon>Pentapetalae</taxon>
        <taxon>Caryophyllales</taxon>
        <taxon>Chenopodiaceae</taxon>
        <taxon>Chenopodioideae</taxon>
        <taxon>Anserineae</taxon>
        <taxon>Spinacia</taxon>
    </lineage>
</organism>
<keyword evidence="8" id="KW-0812">Transmembrane</keyword>
<dbReference type="Proteomes" id="UP000813463">
    <property type="component" value="Chromosome 3"/>
</dbReference>
<dbReference type="Pfam" id="PF00067">
    <property type="entry name" value="p450"/>
    <property type="match status" value="1"/>
</dbReference>
<evidence type="ECO:0000313" key="10">
    <source>
        <dbReference type="RefSeq" id="XP_021859333.2"/>
    </source>
</evidence>
<feature type="transmembrane region" description="Helical" evidence="8">
    <location>
        <begin position="13"/>
        <end position="32"/>
    </location>
</feature>
<evidence type="ECO:0000256" key="3">
    <source>
        <dbReference type="ARBA" id="ARBA00023002"/>
    </source>
</evidence>
<dbReference type="InterPro" id="IPR036396">
    <property type="entry name" value="Cyt_P450_sf"/>
</dbReference>
<dbReference type="Gene3D" id="1.10.630.10">
    <property type="entry name" value="Cytochrome P450"/>
    <property type="match status" value="1"/>
</dbReference>
<reference evidence="10" key="2">
    <citation type="submission" date="2025-08" db="UniProtKB">
        <authorList>
            <consortium name="RefSeq"/>
        </authorList>
    </citation>
    <scope>IDENTIFICATION</scope>
    <source>
        <tissue evidence="10">Leaf</tissue>
    </source>
</reference>
<keyword evidence="1 6" id="KW-0349">Heme</keyword>
<keyword evidence="8" id="KW-1133">Transmembrane helix</keyword>
<evidence type="ECO:0000313" key="9">
    <source>
        <dbReference type="Proteomes" id="UP000813463"/>
    </source>
</evidence>
<dbReference type="PROSITE" id="PS00086">
    <property type="entry name" value="CYTOCHROME_P450"/>
    <property type="match status" value="1"/>
</dbReference>
<dbReference type="GO" id="GO:0005506">
    <property type="term" value="F:iron ion binding"/>
    <property type="evidence" value="ECO:0007669"/>
    <property type="project" value="InterPro"/>
</dbReference>
<keyword evidence="3 7" id="KW-0560">Oxidoreductase</keyword>
<evidence type="ECO:0000256" key="1">
    <source>
        <dbReference type="ARBA" id="ARBA00022617"/>
    </source>
</evidence>
<dbReference type="InterPro" id="IPR017972">
    <property type="entry name" value="Cyt_P450_CS"/>
</dbReference>
<feature type="binding site" description="axial binding residue" evidence="6">
    <location>
        <position position="447"/>
    </location>
    <ligand>
        <name>heme</name>
        <dbReference type="ChEBI" id="CHEBI:30413"/>
    </ligand>
    <ligandPart>
        <name>Fe</name>
        <dbReference type="ChEBI" id="CHEBI:18248"/>
    </ligandPart>
</feature>
<keyword evidence="9" id="KW-1185">Reference proteome</keyword>
<evidence type="ECO:0000256" key="6">
    <source>
        <dbReference type="PIRSR" id="PIRSR602401-1"/>
    </source>
</evidence>
<keyword evidence="2 6" id="KW-0479">Metal-binding</keyword>
<dbReference type="PRINTS" id="PR00463">
    <property type="entry name" value="EP450I"/>
</dbReference>
<dbReference type="GO" id="GO:0020037">
    <property type="term" value="F:heme binding"/>
    <property type="evidence" value="ECO:0007669"/>
    <property type="project" value="InterPro"/>
</dbReference>
<name>A0A9R0J0Z5_SPIOL</name>
<evidence type="ECO:0000256" key="4">
    <source>
        <dbReference type="ARBA" id="ARBA00023004"/>
    </source>
</evidence>
<dbReference type="InterPro" id="IPR002401">
    <property type="entry name" value="Cyt_P450_E_grp-I"/>
</dbReference>
<protein>
    <submittedName>
        <fullName evidence="10">Cytochrome P450 81Q32</fullName>
    </submittedName>
</protein>
<gene>
    <name evidence="10" type="primary">LOC110798466</name>
</gene>
<dbReference type="RefSeq" id="XP_021859333.2">
    <property type="nucleotide sequence ID" value="XM_022003641.2"/>
</dbReference>
<proteinExistence type="inferred from homology"/>
<dbReference type="InterPro" id="IPR001128">
    <property type="entry name" value="Cyt_P450"/>
</dbReference>
<keyword evidence="4 6" id="KW-0408">Iron</keyword>
<dbReference type="PANTHER" id="PTHR47947">
    <property type="entry name" value="CYTOCHROME P450 82C3-RELATED"/>
    <property type="match status" value="1"/>
</dbReference>
<dbReference type="PANTHER" id="PTHR47947:SF24">
    <property type="entry name" value="ISOFLAVONE 2'-HYDROXYLASE-LIKE"/>
    <property type="match status" value="1"/>
</dbReference>
<dbReference type="AlphaFoldDB" id="A0A9R0J0Z5"/>
<dbReference type="PRINTS" id="PR00385">
    <property type="entry name" value="P450"/>
</dbReference>
<comment type="similarity">
    <text evidence="7">Belongs to the cytochrome P450 family.</text>
</comment>
<evidence type="ECO:0000256" key="2">
    <source>
        <dbReference type="ARBA" id="ARBA00022723"/>
    </source>
</evidence>
<dbReference type="GeneID" id="110798466"/>